<evidence type="ECO:0000259" key="6">
    <source>
        <dbReference type="PROSITE" id="PS51782"/>
    </source>
</evidence>
<feature type="signal peptide" evidence="5">
    <location>
        <begin position="1"/>
        <end position="22"/>
    </location>
</feature>
<organism evidence="7 8">
    <name type="scientific">Mariniphaga anaerophila</name>
    <dbReference type="NCBI Taxonomy" id="1484053"/>
    <lineage>
        <taxon>Bacteria</taxon>
        <taxon>Pseudomonadati</taxon>
        <taxon>Bacteroidota</taxon>
        <taxon>Bacteroidia</taxon>
        <taxon>Marinilabiliales</taxon>
        <taxon>Prolixibacteraceae</taxon>
        <taxon>Mariniphaga</taxon>
    </lineage>
</organism>
<feature type="chain" id="PRO_5012409265" evidence="5">
    <location>
        <begin position="23"/>
        <end position="823"/>
    </location>
</feature>
<dbReference type="PROSITE" id="PS51782">
    <property type="entry name" value="LYSM"/>
    <property type="match status" value="4"/>
</dbReference>
<dbReference type="SUPFAM" id="SSF54106">
    <property type="entry name" value="LysM domain"/>
    <property type="match status" value="4"/>
</dbReference>
<gene>
    <name evidence="7" type="ORF">SAMN05444274_11040</name>
</gene>
<evidence type="ECO:0000256" key="4">
    <source>
        <dbReference type="ARBA" id="ARBA00023136"/>
    </source>
</evidence>
<dbReference type="CDD" id="cd00118">
    <property type="entry name" value="LysM"/>
    <property type="match status" value="5"/>
</dbReference>
<dbReference type="InterPro" id="IPR036779">
    <property type="entry name" value="LysM_dom_sf"/>
</dbReference>
<name>A0A1M5EV63_9BACT</name>
<dbReference type="PANTHER" id="PTHR33734:SF22">
    <property type="entry name" value="MEMBRANE-BOUND LYTIC MUREIN TRANSGLYCOSYLASE D"/>
    <property type="match status" value="1"/>
</dbReference>
<dbReference type="STRING" id="1484053.SAMN05444274_11040"/>
<dbReference type="InterPro" id="IPR001828">
    <property type="entry name" value="ANF_lig-bd_rcpt"/>
</dbReference>
<evidence type="ECO:0000256" key="1">
    <source>
        <dbReference type="ARBA" id="ARBA00004370"/>
    </source>
</evidence>
<keyword evidence="2" id="KW-0812">Transmembrane</keyword>
<dbReference type="EMBL" id="FQUM01000010">
    <property type="protein sequence ID" value="SHF83108.1"/>
    <property type="molecule type" value="Genomic_DNA"/>
</dbReference>
<dbReference type="Gene3D" id="3.40.50.2300">
    <property type="match status" value="2"/>
</dbReference>
<dbReference type="RefSeq" id="WP_073003120.1">
    <property type="nucleotide sequence ID" value="NZ_FQUM01000010.1"/>
</dbReference>
<accession>A0A1M5EV63</accession>
<keyword evidence="3" id="KW-1133">Transmembrane helix</keyword>
<sequence length="823" mass="94139">MKISRYFLFALLFAGIFCEAVAQPLKENEIVVIQGEKFVLHQVRTGETVFSISQQYKTDTQILAKYNPQILEGLKIGDILKVPYREDVELPNFPDTKKGDPSRFEYYTISSRRETPYFIAKEFGVTIEEIYAYNPEITRFRKGTKLRIPVWESAEAVSTPETKPMVQEKQKQPEQKQEMIMHEVRSGETLYSLSKKYKISESEILFLNPGARNLKAGSVVYLPKKQEPVFKSPADKISNTIDETNTKILAPAGNYFDHLIVSGETLWALTQKYGVTEEELKQLNPVLESGFPTGTTIKIPVKASELSSAEPVNEDAFIRHVVQPRETLFRLSSQYHLTIPEIRKFNPQLENRNLVQGETILIPRRPEGEIVQTAEITPVDSLKPETPLFESDFYDIDVPVVIPENCRPGQNPMVSVTTYDVALFLPLYIYANDTLNKKTEPYEIPFDSLWAVDDSLSADTLIEQDKPVETFHGFYRESENFLQFYEGVLLAIDSLKKAGMNIRLNVFDTQQSPDSIRKYIYADGFLETDLIIGPVYPKVQNEVADIAAKNRIPIISPLSSQSRDISSNPYYYQVNPTREYLAAKTAELVTEEYFNSNFVVVKTSNSGGLHEEKVVDMVRERMQNSGLWEQPQGMQFHVYDFANQGRSGLKGVFSPDKENVVFVSSMNEGDLSLVLSNINNLVGEYSITLIGFNRYEQFESISDEFFHNLKLQYIAPYWVDYSHPATIRFLEKFKKHYYTEPNNFGMQGYDVAFYFLSALKNYGKGFEDCLPYQQVHLSQGNYSFEKVSPFGGYMNHGVSVISYGRNFDVVRKRVVGPFRIAQK</sequence>
<feature type="domain" description="LysM" evidence="6">
    <location>
        <begin position="256"/>
        <end position="299"/>
    </location>
</feature>
<comment type="subcellular location">
    <subcellularLocation>
        <location evidence="1">Membrane</location>
    </subcellularLocation>
</comment>
<dbReference type="Proteomes" id="UP000184164">
    <property type="component" value="Unassembled WGS sequence"/>
</dbReference>
<keyword evidence="4" id="KW-0472">Membrane</keyword>
<evidence type="ECO:0000313" key="8">
    <source>
        <dbReference type="Proteomes" id="UP000184164"/>
    </source>
</evidence>
<dbReference type="InterPro" id="IPR018392">
    <property type="entry name" value="LysM"/>
</dbReference>
<feature type="domain" description="LysM" evidence="6">
    <location>
        <begin position="180"/>
        <end position="228"/>
    </location>
</feature>
<proteinExistence type="predicted"/>
<dbReference type="Pfam" id="PF01094">
    <property type="entry name" value="ANF_receptor"/>
    <property type="match status" value="1"/>
</dbReference>
<dbReference type="SUPFAM" id="SSF53822">
    <property type="entry name" value="Periplasmic binding protein-like I"/>
    <property type="match status" value="1"/>
</dbReference>
<reference evidence="7 8" key="1">
    <citation type="submission" date="2016-11" db="EMBL/GenBank/DDBJ databases">
        <authorList>
            <person name="Jaros S."/>
            <person name="Januszkiewicz K."/>
            <person name="Wedrychowicz H."/>
        </authorList>
    </citation>
    <scope>NUCLEOTIDE SEQUENCE [LARGE SCALE GENOMIC DNA]</scope>
    <source>
        <strain evidence="7 8">DSM 26910</strain>
    </source>
</reference>
<dbReference type="PANTHER" id="PTHR33734">
    <property type="entry name" value="LYSM DOMAIN-CONTAINING GPI-ANCHORED PROTEIN 2"/>
    <property type="match status" value="1"/>
</dbReference>
<dbReference type="SMART" id="SM00257">
    <property type="entry name" value="LysM"/>
    <property type="match status" value="5"/>
</dbReference>
<evidence type="ECO:0000256" key="5">
    <source>
        <dbReference type="SAM" id="SignalP"/>
    </source>
</evidence>
<feature type="domain" description="LysM" evidence="6">
    <location>
        <begin position="318"/>
        <end position="362"/>
    </location>
</feature>
<dbReference type="Gene3D" id="3.10.350.10">
    <property type="entry name" value="LysM domain"/>
    <property type="match status" value="5"/>
</dbReference>
<evidence type="ECO:0000256" key="2">
    <source>
        <dbReference type="ARBA" id="ARBA00022692"/>
    </source>
</evidence>
<evidence type="ECO:0000313" key="7">
    <source>
        <dbReference type="EMBL" id="SHF83108.1"/>
    </source>
</evidence>
<dbReference type="AlphaFoldDB" id="A0A1M5EV63"/>
<dbReference type="InterPro" id="IPR028082">
    <property type="entry name" value="Peripla_BP_I"/>
</dbReference>
<protein>
    <submittedName>
        <fullName evidence="7">ABC-type branched-chain amino acid transport system, substrate-binding protein</fullName>
    </submittedName>
</protein>
<evidence type="ECO:0000256" key="3">
    <source>
        <dbReference type="ARBA" id="ARBA00022989"/>
    </source>
</evidence>
<keyword evidence="5" id="KW-0732">Signal</keyword>
<keyword evidence="8" id="KW-1185">Reference proteome</keyword>
<dbReference type="Pfam" id="PF01476">
    <property type="entry name" value="LysM"/>
    <property type="match status" value="5"/>
</dbReference>
<feature type="domain" description="LysM" evidence="6">
    <location>
        <begin position="39"/>
        <end position="82"/>
    </location>
</feature>